<dbReference type="RefSeq" id="WP_184017566.1">
    <property type="nucleotide sequence ID" value="NZ_JACIJC010000003.1"/>
</dbReference>
<organism evidence="1 2">
    <name type="scientific">Sphingobium boeckii</name>
    <dbReference type="NCBI Taxonomy" id="1082345"/>
    <lineage>
        <taxon>Bacteria</taxon>
        <taxon>Pseudomonadati</taxon>
        <taxon>Pseudomonadota</taxon>
        <taxon>Alphaproteobacteria</taxon>
        <taxon>Sphingomonadales</taxon>
        <taxon>Sphingomonadaceae</taxon>
        <taxon>Sphingobium</taxon>
    </lineage>
</organism>
<name>A0A7W9AHM0_9SPHN</name>
<dbReference type="EMBL" id="JACIJC010000003">
    <property type="protein sequence ID" value="MBB5685770.1"/>
    <property type="molecule type" value="Genomic_DNA"/>
</dbReference>
<comment type="caution">
    <text evidence="1">The sequence shown here is derived from an EMBL/GenBank/DDBJ whole genome shotgun (WGS) entry which is preliminary data.</text>
</comment>
<gene>
    <name evidence="1" type="ORF">FHS49_001786</name>
</gene>
<dbReference type="AlphaFoldDB" id="A0A7W9AHM0"/>
<accession>A0A7W9AHM0</accession>
<dbReference type="Proteomes" id="UP000549617">
    <property type="component" value="Unassembled WGS sequence"/>
</dbReference>
<evidence type="ECO:0000313" key="1">
    <source>
        <dbReference type="EMBL" id="MBB5685770.1"/>
    </source>
</evidence>
<evidence type="ECO:0000313" key="2">
    <source>
        <dbReference type="Proteomes" id="UP000549617"/>
    </source>
</evidence>
<sequence length="99" mass="11192">MAAGPRAHPDRPVEAYQFHALVGWTHNAMPNGIHLRIQSTRSNIALENDQLVSHDLVMTRNQALLLAQYLLDVTGQGIPKPRRPIHALLRRFRRADIAD</sequence>
<reference evidence="1 2" key="1">
    <citation type="submission" date="2020-08" db="EMBL/GenBank/DDBJ databases">
        <title>Genomic Encyclopedia of Type Strains, Phase IV (KMG-IV): sequencing the most valuable type-strain genomes for metagenomic binning, comparative biology and taxonomic classification.</title>
        <authorList>
            <person name="Goeker M."/>
        </authorList>
    </citation>
    <scope>NUCLEOTIDE SEQUENCE [LARGE SCALE GENOMIC DNA]</scope>
    <source>
        <strain evidence="1 2">DSM 25079</strain>
    </source>
</reference>
<proteinExistence type="predicted"/>
<keyword evidence="2" id="KW-1185">Reference proteome</keyword>
<protein>
    <submittedName>
        <fullName evidence="1">Uncharacterized protein</fullName>
    </submittedName>
</protein>